<dbReference type="AlphaFoldDB" id="A0A644YSN9"/>
<protein>
    <submittedName>
        <fullName evidence="6">Translation initiation factor IF-3</fullName>
    </submittedName>
</protein>
<comment type="caution">
    <text evidence="6">The sequence shown here is derived from an EMBL/GenBank/DDBJ whole genome shotgun (WGS) entry which is preliminary data.</text>
</comment>
<evidence type="ECO:0000256" key="1">
    <source>
        <dbReference type="ARBA" id="ARBA00005439"/>
    </source>
</evidence>
<proteinExistence type="inferred from homology"/>
<dbReference type="PANTHER" id="PTHR10938">
    <property type="entry name" value="TRANSLATION INITIATION FACTOR IF-3"/>
    <property type="match status" value="1"/>
</dbReference>
<dbReference type="SUPFAM" id="SSF55200">
    <property type="entry name" value="Translation initiation factor IF3, C-terminal domain"/>
    <property type="match status" value="1"/>
</dbReference>
<evidence type="ECO:0000259" key="4">
    <source>
        <dbReference type="Pfam" id="PF00707"/>
    </source>
</evidence>
<feature type="domain" description="Translation initiation factor 3 N-terminal" evidence="5">
    <location>
        <begin position="1"/>
        <end position="51"/>
    </location>
</feature>
<evidence type="ECO:0000256" key="3">
    <source>
        <dbReference type="ARBA" id="ARBA00022917"/>
    </source>
</evidence>
<name>A0A644YSN9_9ZZZZ</name>
<dbReference type="InterPro" id="IPR036788">
    <property type="entry name" value="T_IF-3_C_sf"/>
</dbReference>
<dbReference type="Gene3D" id="3.10.20.80">
    <property type="entry name" value="Translation initiation factor 3 (IF-3), N-terminal domain"/>
    <property type="match status" value="1"/>
</dbReference>
<keyword evidence="2 6" id="KW-0396">Initiation factor</keyword>
<dbReference type="Gene3D" id="3.30.110.10">
    <property type="entry name" value="Translation initiation factor 3 (IF-3), C-terminal domain"/>
    <property type="match status" value="1"/>
</dbReference>
<evidence type="ECO:0000259" key="5">
    <source>
        <dbReference type="Pfam" id="PF05198"/>
    </source>
</evidence>
<gene>
    <name evidence="6" type="primary">infC_21</name>
    <name evidence="6" type="ORF">SDC9_78081</name>
</gene>
<dbReference type="InterPro" id="IPR019815">
    <property type="entry name" value="Translation_initiation_fac_3_C"/>
</dbReference>
<dbReference type="FunFam" id="3.30.110.10:FF:000001">
    <property type="entry name" value="Translation initiation factor IF-3"/>
    <property type="match status" value="1"/>
</dbReference>
<dbReference type="NCBIfam" id="TIGR00168">
    <property type="entry name" value="infC"/>
    <property type="match status" value="1"/>
</dbReference>
<keyword evidence="3" id="KW-0648">Protein biosynthesis</keyword>
<organism evidence="6">
    <name type="scientific">bioreactor metagenome</name>
    <dbReference type="NCBI Taxonomy" id="1076179"/>
    <lineage>
        <taxon>unclassified sequences</taxon>
        <taxon>metagenomes</taxon>
        <taxon>ecological metagenomes</taxon>
    </lineage>
</organism>
<dbReference type="GO" id="GO:0016020">
    <property type="term" value="C:membrane"/>
    <property type="evidence" value="ECO:0007669"/>
    <property type="project" value="TreeGrafter"/>
</dbReference>
<accession>A0A644YSN9</accession>
<sequence>MGILNARDALRIAQERGLDLVKVAPQANPPVCRIMDYGKFRYEQSKQDREARKKQKVINIKEVRVTPTIEDHDLNTKIKASIRFLQDGDKVKATVRFRGREIAHANLGKDALDKLAAGVSEFGVIEKPAKIEGRNMIMILAPK</sequence>
<reference evidence="6" key="1">
    <citation type="submission" date="2019-08" db="EMBL/GenBank/DDBJ databases">
        <authorList>
            <person name="Kucharzyk K."/>
            <person name="Murdoch R.W."/>
            <person name="Higgins S."/>
            <person name="Loffler F."/>
        </authorList>
    </citation>
    <scope>NUCLEOTIDE SEQUENCE</scope>
</reference>
<dbReference type="PANTHER" id="PTHR10938:SF0">
    <property type="entry name" value="TRANSLATION INITIATION FACTOR IF-3, MITOCHONDRIAL"/>
    <property type="match status" value="1"/>
</dbReference>
<dbReference type="GO" id="GO:0005829">
    <property type="term" value="C:cytosol"/>
    <property type="evidence" value="ECO:0007669"/>
    <property type="project" value="TreeGrafter"/>
</dbReference>
<dbReference type="SUPFAM" id="SSF54364">
    <property type="entry name" value="Translation initiation factor IF3, N-terminal domain"/>
    <property type="match status" value="1"/>
</dbReference>
<comment type="similarity">
    <text evidence="1">Belongs to the IF-3 family.</text>
</comment>
<dbReference type="HAMAP" id="MF_00080">
    <property type="entry name" value="IF_3"/>
    <property type="match status" value="1"/>
</dbReference>
<dbReference type="Pfam" id="PF05198">
    <property type="entry name" value="IF3_N"/>
    <property type="match status" value="1"/>
</dbReference>
<dbReference type="GO" id="GO:0032790">
    <property type="term" value="P:ribosome disassembly"/>
    <property type="evidence" value="ECO:0007669"/>
    <property type="project" value="TreeGrafter"/>
</dbReference>
<dbReference type="EMBL" id="VSSQ01006099">
    <property type="protein sequence ID" value="MPM31526.1"/>
    <property type="molecule type" value="Genomic_DNA"/>
</dbReference>
<dbReference type="Pfam" id="PF00707">
    <property type="entry name" value="IF3_C"/>
    <property type="match status" value="1"/>
</dbReference>
<dbReference type="PROSITE" id="PS00938">
    <property type="entry name" value="IF3"/>
    <property type="match status" value="1"/>
</dbReference>
<dbReference type="GO" id="GO:0003743">
    <property type="term" value="F:translation initiation factor activity"/>
    <property type="evidence" value="ECO:0007669"/>
    <property type="project" value="UniProtKB-KW"/>
</dbReference>
<evidence type="ECO:0000256" key="2">
    <source>
        <dbReference type="ARBA" id="ARBA00022540"/>
    </source>
</evidence>
<evidence type="ECO:0000313" key="6">
    <source>
        <dbReference type="EMBL" id="MPM31526.1"/>
    </source>
</evidence>
<dbReference type="InterPro" id="IPR019814">
    <property type="entry name" value="Translation_initiation_fac_3_N"/>
</dbReference>
<dbReference type="InterPro" id="IPR019813">
    <property type="entry name" value="Translation_initiation_fac3_CS"/>
</dbReference>
<dbReference type="InterPro" id="IPR001288">
    <property type="entry name" value="Translation_initiation_fac_3"/>
</dbReference>
<dbReference type="InterPro" id="IPR036787">
    <property type="entry name" value="T_IF-3_N_sf"/>
</dbReference>
<feature type="domain" description="Translation initiation factor 3 C-terminal" evidence="4">
    <location>
        <begin position="58"/>
        <end position="143"/>
    </location>
</feature>
<dbReference type="GO" id="GO:0043022">
    <property type="term" value="F:ribosome binding"/>
    <property type="evidence" value="ECO:0007669"/>
    <property type="project" value="TreeGrafter"/>
</dbReference>